<proteinExistence type="predicted"/>
<dbReference type="SUPFAM" id="SSF53474">
    <property type="entry name" value="alpha/beta-Hydrolases"/>
    <property type="match status" value="1"/>
</dbReference>
<dbReference type="PANTHER" id="PTHR43798:SF33">
    <property type="entry name" value="HYDROLASE, PUTATIVE (AFU_ORTHOLOGUE AFUA_2G14860)-RELATED"/>
    <property type="match status" value="1"/>
</dbReference>
<dbReference type="PRINTS" id="PR00111">
    <property type="entry name" value="ABHYDROLASE"/>
</dbReference>
<feature type="domain" description="Serine aminopeptidase S33" evidence="1">
    <location>
        <begin position="28"/>
        <end position="141"/>
    </location>
</feature>
<dbReference type="RefSeq" id="WP_008790837.1">
    <property type="nucleotide sequence ID" value="NZ_AKCB01000001.1"/>
</dbReference>
<protein>
    <submittedName>
        <fullName evidence="2">Alpha/beta hydrolase</fullName>
    </submittedName>
</protein>
<dbReference type="InterPro" id="IPR000073">
    <property type="entry name" value="AB_hydrolase_1"/>
</dbReference>
<dbReference type="EMBL" id="ADKX01000053">
    <property type="protein sequence ID" value="EFW02966.1"/>
    <property type="molecule type" value="Genomic_DNA"/>
</dbReference>
<dbReference type="InterPro" id="IPR029058">
    <property type="entry name" value="AB_hydrolase_fold"/>
</dbReference>
<evidence type="ECO:0000259" key="1">
    <source>
        <dbReference type="Pfam" id="PF12146"/>
    </source>
</evidence>
<gene>
    <name evidence="2" type="ORF">HMPREF9488_03755</name>
</gene>
<dbReference type="GO" id="GO:0016020">
    <property type="term" value="C:membrane"/>
    <property type="evidence" value="ECO:0007669"/>
    <property type="project" value="TreeGrafter"/>
</dbReference>
<dbReference type="Pfam" id="PF12146">
    <property type="entry name" value="Hydrolase_4"/>
    <property type="match status" value="1"/>
</dbReference>
<dbReference type="InterPro" id="IPR022742">
    <property type="entry name" value="Hydrolase_4"/>
</dbReference>
<dbReference type="STRING" id="100884.GCA_000269565_01736"/>
<dbReference type="OrthoDB" id="9780269at2"/>
<keyword evidence="2" id="KW-0378">Hydrolase</keyword>
<dbReference type="PANTHER" id="PTHR43798">
    <property type="entry name" value="MONOACYLGLYCEROL LIPASE"/>
    <property type="match status" value="1"/>
</dbReference>
<keyword evidence="3" id="KW-1185">Reference proteome</keyword>
<dbReference type="Proteomes" id="UP000003157">
    <property type="component" value="Unassembled WGS sequence"/>
</dbReference>
<dbReference type="Gene3D" id="3.40.50.1820">
    <property type="entry name" value="alpha/beta hydrolase"/>
    <property type="match status" value="1"/>
</dbReference>
<sequence>MQNYCEISTPKGVMRGFFHTPQNKEFPVCIIFHGFTGCNTGTKFSYVQLSRMLVTQGIGTIRMDFLGSGESDLNFSDMTFDDELSCARIILEEVKKMPSTTKIYVLGHSMGGAVASELAKLYPNDISKLCLWAPAFNLPSAVEYLKGHVPQADFYDHNGFQISDEFVKDMLSRDFYKGIEIYKNQLMIIHGTNDQTVPFAISEKYLQGFHNAIFKPIENGSHNYDCLQHIQEVLKYTYEFLTDAL</sequence>
<dbReference type="GO" id="GO:0016787">
    <property type="term" value="F:hydrolase activity"/>
    <property type="evidence" value="ECO:0007669"/>
    <property type="project" value="UniProtKB-KW"/>
</dbReference>
<dbReference type="AlphaFoldDB" id="E7GG62"/>
<comment type="caution">
    <text evidence="2">The sequence shown here is derived from an EMBL/GenBank/DDBJ whole genome shotgun (WGS) entry which is preliminary data.</text>
</comment>
<accession>E7GG62</accession>
<dbReference type="GeneID" id="78229603"/>
<evidence type="ECO:0000313" key="2">
    <source>
        <dbReference type="EMBL" id="EFW02966.1"/>
    </source>
</evidence>
<dbReference type="HOGENOM" id="CLU_048353_3_2_9"/>
<name>E7GG62_9FIRM</name>
<reference evidence="2 3" key="1">
    <citation type="submission" date="2010-12" db="EMBL/GenBank/DDBJ databases">
        <title>The Genome Sequence of Coprobacillus sp. strain 29_1.</title>
        <authorList>
            <consortium name="The Broad Institute Genome Sequencing Platform"/>
            <person name="Earl A."/>
            <person name="Ward D."/>
            <person name="Feldgarden M."/>
            <person name="Gevers D."/>
            <person name="Daigneault M."/>
            <person name="Sibley C.D."/>
            <person name="White A."/>
            <person name="Strauss J."/>
            <person name="Allen-Vercoe E."/>
            <person name="Young S.K."/>
            <person name="Zeng Q."/>
            <person name="Gargeya S."/>
            <person name="Fitzgerald M."/>
            <person name="Haas B."/>
            <person name="Abouelleil A."/>
            <person name="Alvarado L."/>
            <person name="Arachchi H.M."/>
            <person name="Berlin A."/>
            <person name="Brown A."/>
            <person name="Chapman S.B."/>
            <person name="Chen Z."/>
            <person name="Dunbar C."/>
            <person name="Freedman E."/>
            <person name="Gearin G."/>
            <person name="Gellesch M."/>
            <person name="Goldberg J."/>
            <person name="Griggs A."/>
            <person name="Gujja S."/>
            <person name="Heilman E."/>
            <person name="Heiman D."/>
            <person name="Howarth C."/>
            <person name="Larson L."/>
            <person name="Lui A."/>
            <person name="MacDonald P.J.P."/>
            <person name="Mehta T."/>
            <person name="Montmayeur A."/>
            <person name="Murphy C."/>
            <person name="Neiman D."/>
            <person name="Pearson M."/>
            <person name="Priest M."/>
            <person name="Roberts A."/>
            <person name="Saif S."/>
            <person name="Shea T."/>
            <person name="Shenoy N."/>
            <person name="Sisk P."/>
            <person name="Stolte C."/>
            <person name="Sykes S."/>
            <person name="White J."/>
            <person name="Yandava C."/>
            <person name="Nusbaum C."/>
            <person name="Birren B."/>
        </authorList>
    </citation>
    <scope>NUCLEOTIDE SEQUENCE [LARGE SCALE GENOMIC DNA]</scope>
    <source>
        <strain evidence="2 3">29_1</strain>
    </source>
</reference>
<organism evidence="2 3">
    <name type="scientific">Coprobacillus cateniformis</name>
    <dbReference type="NCBI Taxonomy" id="100884"/>
    <lineage>
        <taxon>Bacteria</taxon>
        <taxon>Bacillati</taxon>
        <taxon>Bacillota</taxon>
        <taxon>Erysipelotrichia</taxon>
        <taxon>Erysipelotrichales</taxon>
        <taxon>Coprobacillaceae</taxon>
        <taxon>Coprobacillus</taxon>
    </lineage>
</organism>
<dbReference type="InterPro" id="IPR050266">
    <property type="entry name" value="AB_hydrolase_sf"/>
</dbReference>
<dbReference type="eggNOG" id="COG1073">
    <property type="taxonomic scope" value="Bacteria"/>
</dbReference>
<evidence type="ECO:0000313" key="3">
    <source>
        <dbReference type="Proteomes" id="UP000003157"/>
    </source>
</evidence>